<gene>
    <name evidence="3" type="ORF">GIB67_013163</name>
</gene>
<dbReference type="OrthoDB" id="2159131at2759"/>
<dbReference type="SMART" id="SM01083">
    <property type="entry name" value="Cir_N"/>
    <property type="match status" value="1"/>
</dbReference>
<feature type="region of interest" description="Disordered" evidence="1">
    <location>
        <begin position="28"/>
        <end position="51"/>
    </location>
</feature>
<organism evidence="3 4">
    <name type="scientific">Kingdonia uniflora</name>
    <dbReference type="NCBI Taxonomy" id="39325"/>
    <lineage>
        <taxon>Eukaryota</taxon>
        <taxon>Viridiplantae</taxon>
        <taxon>Streptophyta</taxon>
        <taxon>Embryophyta</taxon>
        <taxon>Tracheophyta</taxon>
        <taxon>Spermatophyta</taxon>
        <taxon>Magnoliopsida</taxon>
        <taxon>Ranunculales</taxon>
        <taxon>Circaeasteraceae</taxon>
        <taxon>Kingdonia</taxon>
    </lineage>
</organism>
<reference evidence="3 4" key="1">
    <citation type="journal article" date="2020" name="IScience">
        <title>Genome Sequencing of the Endangered Kingdonia uniflora (Circaeasteraceae, Ranunculales) Reveals Potential Mechanisms of Evolutionary Specialization.</title>
        <authorList>
            <person name="Sun Y."/>
            <person name="Deng T."/>
            <person name="Zhang A."/>
            <person name="Moore M.J."/>
            <person name="Landis J.B."/>
            <person name="Lin N."/>
            <person name="Zhang H."/>
            <person name="Zhang X."/>
            <person name="Huang J."/>
            <person name="Zhang X."/>
            <person name="Sun H."/>
            <person name="Wang H."/>
        </authorList>
    </citation>
    <scope>NUCLEOTIDE SEQUENCE [LARGE SCALE GENOMIC DNA]</scope>
    <source>
        <strain evidence="3">TB1705</strain>
        <tissue evidence="3">Leaf</tissue>
    </source>
</reference>
<dbReference type="InterPro" id="IPR019339">
    <property type="entry name" value="CIR_N_dom"/>
</dbReference>
<feature type="region of interest" description="Disordered" evidence="1">
    <location>
        <begin position="150"/>
        <end position="214"/>
    </location>
</feature>
<proteinExistence type="predicted"/>
<evidence type="ECO:0000259" key="2">
    <source>
        <dbReference type="SMART" id="SM01083"/>
    </source>
</evidence>
<comment type="caution">
    <text evidence="3">The sequence shown here is derived from an EMBL/GenBank/DDBJ whole genome shotgun (WGS) entry which is preliminary data.</text>
</comment>
<evidence type="ECO:0000313" key="3">
    <source>
        <dbReference type="EMBL" id="KAF6140394.1"/>
    </source>
</evidence>
<dbReference type="PANTHER" id="PTHR31861:SF15">
    <property type="entry name" value="DUF577 DOMAIN-CONTAINING PROTEIN"/>
    <property type="match status" value="1"/>
</dbReference>
<dbReference type="Proteomes" id="UP000541444">
    <property type="component" value="Unassembled WGS sequence"/>
</dbReference>
<sequence>MGGHGGLNILPQKKWNVYNFDNREKVKKDEEAAAKEEQQKQQQSRKRDAEFRVEKLRAARGLPSAVAAKELEKPSTLNHINFFQGVKYISQIEGESKVDNDLRREMKRMKREEANKVVAPEDEKYKMGYGLIGKGVKAPWYLTKRSDEGNLESRKEVEIGEEEGVKKSGKKTLEEMREERLKREKREKQRELLLVSEKTGGGADIPKFTRFSRH</sequence>
<name>A0A7J7LD05_9MAGN</name>
<feature type="domain" description="CBF1-interacting co-repressor CIR N-terminal" evidence="2">
    <location>
        <begin position="14"/>
        <end position="50"/>
    </location>
</feature>
<evidence type="ECO:0000313" key="4">
    <source>
        <dbReference type="Proteomes" id="UP000541444"/>
    </source>
</evidence>
<dbReference type="AlphaFoldDB" id="A0A7J7LD05"/>
<feature type="compositionally biased region" description="Basic and acidic residues" evidence="1">
    <location>
        <begin position="150"/>
        <end position="191"/>
    </location>
</feature>
<accession>A0A7J7LD05</accession>
<dbReference type="EMBL" id="JACGCM010002380">
    <property type="protein sequence ID" value="KAF6140394.1"/>
    <property type="molecule type" value="Genomic_DNA"/>
</dbReference>
<dbReference type="PANTHER" id="PTHR31861">
    <property type="entry name" value="OS10G0507500 PROTEIN"/>
    <property type="match status" value="1"/>
</dbReference>
<protein>
    <recommendedName>
        <fullName evidence="2">CBF1-interacting co-repressor CIR N-terminal domain-containing protein</fullName>
    </recommendedName>
</protein>
<keyword evidence="4" id="KW-1185">Reference proteome</keyword>
<evidence type="ECO:0000256" key="1">
    <source>
        <dbReference type="SAM" id="MobiDB-lite"/>
    </source>
</evidence>